<dbReference type="InterPro" id="IPR034466">
    <property type="entry name" value="Methyltransferase_Class_B"/>
</dbReference>
<dbReference type="EMBL" id="EU016612">
    <property type="protein sequence ID" value="ABZ07904.1"/>
    <property type="molecule type" value="Genomic_DNA"/>
</dbReference>
<keyword evidence="3" id="KW-0479">Metal-binding</keyword>
<evidence type="ECO:0000256" key="4">
    <source>
        <dbReference type="ARBA" id="ARBA00023004"/>
    </source>
</evidence>
<dbReference type="GO" id="GO:0051539">
    <property type="term" value="F:4 iron, 4 sulfur cluster binding"/>
    <property type="evidence" value="ECO:0007669"/>
    <property type="project" value="UniProtKB-KW"/>
</dbReference>
<evidence type="ECO:0000259" key="6">
    <source>
        <dbReference type="PROSITE" id="PS51332"/>
    </source>
</evidence>
<dbReference type="GO" id="GO:0003824">
    <property type="term" value="F:catalytic activity"/>
    <property type="evidence" value="ECO:0007669"/>
    <property type="project" value="InterPro"/>
</dbReference>
<gene>
    <name evidence="8" type="ORF">ALOHA_HF4000ANIW141K23ctg1g14</name>
</gene>
<dbReference type="SUPFAM" id="SSF102114">
    <property type="entry name" value="Radical SAM enzymes"/>
    <property type="match status" value="1"/>
</dbReference>
<dbReference type="PROSITE" id="PS51918">
    <property type="entry name" value="RADICAL_SAM"/>
    <property type="match status" value="1"/>
</dbReference>
<dbReference type="GO" id="GO:0046872">
    <property type="term" value="F:metal ion binding"/>
    <property type="evidence" value="ECO:0007669"/>
    <property type="project" value="UniProtKB-KW"/>
</dbReference>
<evidence type="ECO:0000313" key="8">
    <source>
        <dbReference type="EMBL" id="ABZ07904.1"/>
    </source>
</evidence>
<dbReference type="PANTHER" id="PTHR43409:SF16">
    <property type="entry name" value="SLR0320 PROTEIN"/>
    <property type="match status" value="1"/>
</dbReference>
<evidence type="ECO:0000256" key="3">
    <source>
        <dbReference type="ARBA" id="ARBA00022723"/>
    </source>
</evidence>
<keyword evidence="5" id="KW-0411">Iron-sulfur</keyword>
<dbReference type="SFLD" id="SFLDG01082">
    <property type="entry name" value="B12-binding_domain_containing"/>
    <property type="match status" value="1"/>
</dbReference>
<dbReference type="SMART" id="SM00729">
    <property type="entry name" value="Elp3"/>
    <property type="match status" value="1"/>
</dbReference>
<proteinExistence type="predicted"/>
<dbReference type="InterPro" id="IPR051198">
    <property type="entry name" value="BchE-like"/>
</dbReference>
<dbReference type="SFLD" id="SFLDS00029">
    <property type="entry name" value="Radical_SAM"/>
    <property type="match status" value="1"/>
</dbReference>
<dbReference type="SUPFAM" id="SSF52242">
    <property type="entry name" value="Cobalamin (vitamin B12)-binding domain"/>
    <property type="match status" value="1"/>
</dbReference>
<organism evidence="8">
    <name type="scientific">uncultured marine microorganism HF4000_ANIW141K23</name>
    <dbReference type="NCBI Taxonomy" id="455538"/>
    <lineage>
        <taxon>unclassified sequences</taxon>
        <taxon>environmental samples</taxon>
    </lineage>
</organism>
<evidence type="ECO:0000256" key="5">
    <source>
        <dbReference type="ARBA" id="ARBA00023014"/>
    </source>
</evidence>
<reference evidence="8" key="1">
    <citation type="journal article" date="2008" name="ISME J.">
        <title>Genomic patterns of recombination, clonal divergence and environment in marine microbial populations.</title>
        <authorList>
            <person name="Konstantinidis K.T."/>
            <person name="Delong E.F."/>
        </authorList>
    </citation>
    <scope>NUCLEOTIDE SEQUENCE</scope>
</reference>
<dbReference type="Pfam" id="PF02310">
    <property type="entry name" value="B12-binding"/>
    <property type="match status" value="1"/>
</dbReference>
<dbReference type="Gene3D" id="3.40.50.280">
    <property type="entry name" value="Cobalamin-binding domain"/>
    <property type="match status" value="1"/>
</dbReference>
<feature type="domain" description="B12-binding" evidence="6">
    <location>
        <begin position="13"/>
        <end position="146"/>
    </location>
</feature>
<dbReference type="InterPro" id="IPR006638">
    <property type="entry name" value="Elp3/MiaA/NifB-like_rSAM"/>
</dbReference>
<protein>
    <submittedName>
        <fullName evidence="8">Putative Radical SAM superfamily protein</fullName>
    </submittedName>
</protein>
<dbReference type="InterPro" id="IPR036724">
    <property type="entry name" value="Cobalamin-bd_sf"/>
</dbReference>
<accession>B3T5P5</accession>
<evidence type="ECO:0000259" key="7">
    <source>
        <dbReference type="PROSITE" id="PS51918"/>
    </source>
</evidence>
<dbReference type="InterPro" id="IPR058240">
    <property type="entry name" value="rSAM_sf"/>
</dbReference>
<comment type="cofactor">
    <cofactor evidence="1">
        <name>[4Fe-4S] cluster</name>
        <dbReference type="ChEBI" id="CHEBI:49883"/>
    </cofactor>
</comment>
<name>B3T5P5_9ZZZZ</name>
<dbReference type="Gene3D" id="3.80.30.20">
    <property type="entry name" value="tm_1862 like domain"/>
    <property type="match status" value="1"/>
</dbReference>
<dbReference type="InterPro" id="IPR006158">
    <property type="entry name" value="Cobalamin-bd"/>
</dbReference>
<dbReference type="AlphaFoldDB" id="B3T5P5"/>
<evidence type="ECO:0000256" key="2">
    <source>
        <dbReference type="ARBA" id="ARBA00022691"/>
    </source>
</evidence>
<dbReference type="InterPro" id="IPR007197">
    <property type="entry name" value="rSAM"/>
</dbReference>
<dbReference type="CDD" id="cd01335">
    <property type="entry name" value="Radical_SAM"/>
    <property type="match status" value="1"/>
</dbReference>
<keyword evidence="4" id="KW-0408">Iron</keyword>
<dbReference type="InterPro" id="IPR023404">
    <property type="entry name" value="rSAM_horseshoe"/>
</dbReference>
<dbReference type="SFLD" id="SFLDG01123">
    <property type="entry name" value="methyltransferase_(Class_B)"/>
    <property type="match status" value="1"/>
</dbReference>
<sequence length="692" mass="79865">MKKTRPLKIYLADLTYTTVTLATEAFPLNVGYIASYCKKLFGNDIEITLFKYIDKIDKAVNENPPDILGLSNYCWSHNVSYEIFKMCKKTNPNVVTIWGGPNFPIDFPSQKKFMEKYKEVDVYVPTEGETGFSNVVMKVLESNSIDEVKQQITQSPIDGCISRNEQGQIQYTIPTVRISSLDEIPSPYLNGMMDKFFDGKLTPMLQTNRGCPFHCTFCTDGRDEVNKVNSFDIKRVQSEIQYIAEHVPKNTHSLHISDLNFGMYPRDIEICESLAKIQEKFNYPKYIKCTTGKNQKDKIIKAIKKLNKSLRVTMSVQSLDPDVLNNIRRDNISVDHMLALYPAIKEADLQTTSEVILGLPGETYSNHIQTLRDLIRAKMDEIVVHTCMLLDGSEMNLPEERKKWGMKTKFRALQRDFAELSSGKKVIEYEEVVVGSNTMTFEEYIKLRILAFIIFVTNQGIVFDAIQKLLREQDIDVFELYYGMLTNKKNSSGKTQKVIEQFQQATIGELWDSPQELLENFQKDSEYKKLLDGEAGTNVIYHYKAVVISEYMDDWTEHVIEAARILIKNSNNYNDEFENQFESVANYCKGLSHNVLGQDRLDTNPEYEFEYDIPSWLSPKTNLKLDNFKLAAKLKISFQLDDEQFKMVQDNIDVYGHSRIGKSKTLKMLPNQKLWRHPLVTSNQTTYLCWND</sequence>
<evidence type="ECO:0000256" key="1">
    <source>
        <dbReference type="ARBA" id="ARBA00001966"/>
    </source>
</evidence>
<dbReference type="Pfam" id="PF04055">
    <property type="entry name" value="Radical_SAM"/>
    <property type="match status" value="1"/>
</dbReference>
<keyword evidence="2" id="KW-0949">S-adenosyl-L-methionine</keyword>
<dbReference type="PANTHER" id="PTHR43409">
    <property type="entry name" value="ANAEROBIC MAGNESIUM-PROTOPORPHYRIN IX MONOMETHYL ESTER CYCLASE-RELATED"/>
    <property type="match status" value="1"/>
</dbReference>
<feature type="domain" description="Radical SAM core" evidence="7">
    <location>
        <begin position="197"/>
        <end position="420"/>
    </location>
</feature>
<dbReference type="PROSITE" id="PS51332">
    <property type="entry name" value="B12_BINDING"/>
    <property type="match status" value="1"/>
</dbReference>
<dbReference type="GO" id="GO:0031419">
    <property type="term" value="F:cobalamin binding"/>
    <property type="evidence" value="ECO:0007669"/>
    <property type="project" value="InterPro"/>
</dbReference>